<evidence type="ECO:0000256" key="1">
    <source>
        <dbReference type="ARBA" id="ARBA00001947"/>
    </source>
</evidence>
<keyword evidence="7 10" id="KW-0862">Zinc</keyword>
<proteinExistence type="inferred from homology"/>
<evidence type="ECO:0000256" key="5">
    <source>
        <dbReference type="ARBA" id="ARBA00022530"/>
    </source>
</evidence>
<keyword evidence="5" id="KW-0964">Secreted</keyword>
<dbReference type="GO" id="GO:0004089">
    <property type="term" value="F:carbonate dehydratase activity"/>
    <property type="evidence" value="ECO:0007669"/>
    <property type="project" value="UniProtKB-UniRule"/>
</dbReference>
<gene>
    <name evidence="12" type="ORF">OFUS_LOCUS6792</name>
</gene>
<reference evidence="12" key="1">
    <citation type="submission" date="2022-03" db="EMBL/GenBank/DDBJ databases">
        <authorList>
            <person name="Martin C."/>
        </authorList>
    </citation>
    <scope>NUCLEOTIDE SEQUENCE</scope>
</reference>
<dbReference type="EC" id="4.2.1.1" evidence="4 10"/>
<dbReference type="InterPro" id="IPR001148">
    <property type="entry name" value="CA_dom"/>
</dbReference>
<comment type="catalytic activity">
    <reaction evidence="9 10">
        <text>hydrogencarbonate + H(+) = CO2 + H2O</text>
        <dbReference type="Rhea" id="RHEA:10748"/>
        <dbReference type="ChEBI" id="CHEBI:15377"/>
        <dbReference type="ChEBI" id="CHEBI:15378"/>
        <dbReference type="ChEBI" id="CHEBI:16526"/>
        <dbReference type="ChEBI" id="CHEBI:17544"/>
        <dbReference type="EC" id="4.2.1.1"/>
    </reaction>
</comment>
<name>A0A8J1Y9J1_OWEFU</name>
<dbReference type="PROSITE" id="PS51144">
    <property type="entry name" value="ALPHA_CA_2"/>
    <property type="match status" value="1"/>
</dbReference>
<evidence type="ECO:0000256" key="4">
    <source>
        <dbReference type="ARBA" id="ARBA00012925"/>
    </source>
</evidence>
<keyword evidence="8 10" id="KW-0456">Lyase</keyword>
<feature type="compositionally biased region" description="Basic and acidic residues" evidence="11">
    <location>
        <begin position="1"/>
        <end position="12"/>
    </location>
</feature>
<dbReference type="OrthoDB" id="429145at2759"/>
<evidence type="ECO:0000256" key="10">
    <source>
        <dbReference type="RuleBase" id="RU367011"/>
    </source>
</evidence>
<dbReference type="GO" id="GO:0008270">
    <property type="term" value="F:zinc ion binding"/>
    <property type="evidence" value="ECO:0007669"/>
    <property type="project" value="UniProtKB-UniRule"/>
</dbReference>
<evidence type="ECO:0000256" key="3">
    <source>
        <dbReference type="ARBA" id="ARBA00010718"/>
    </source>
</evidence>
<dbReference type="SUPFAM" id="SSF51069">
    <property type="entry name" value="Carbonic anhydrase"/>
    <property type="match status" value="1"/>
</dbReference>
<comment type="caution">
    <text evidence="12">The sequence shown here is derived from an EMBL/GenBank/DDBJ whole genome shotgun (WGS) entry which is preliminary data.</text>
</comment>
<organism evidence="12 13">
    <name type="scientific">Owenia fusiformis</name>
    <name type="common">Polychaete worm</name>
    <dbReference type="NCBI Taxonomy" id="6347"/>
    <lineage>
        <taxon>Eukaryota</taxon>
        <taxon>Metazoa</taxon>
        <taxon>Spiralia</taxon>
        <taxon>Lophotrochozoa</taxon>
        <taxon>Annelida</taxon>
        <taxon>Polychaeta</taxon>
        <taxon>Sedentaria</taxon>
        <taxon>Canalipalpata</taxon>
        <taxon>Sabellida</taxon>
        <taxon>Oweniida</taxon>
        <taxon>Oweniidae</taxon>
        <taxon>Owenia</taxon>
    </lineage>
</organism>
<comment type="similarity">
    <text evidence="3 10">Belongs to the alpha-carbonic anhydrase family.</text>
</comment>
<dbReference type="SMART" id="SM01057">
    <property type="entry name" value="Carb_anhydrase"/>
    <property type="match status" value="1"/>
</dbReference>
<evidence type="ECO:0000256" key="8">
    <source>
        <dbReference type="ARBA" id="ARBA00023239"/>
    </source>
</evidence>
<dbReference type="PROSITE" id="PS00162">
    <property type="entry name" value="ALPHA_CA_1"/>
    <property type="match status" value="1"/>
</dbReference>
<evidence type="ECO:0000256" key="7">
    <source>
        <dbReference type="ARBA" id="ARBA00022833"/>
    </source>
</evidence>
<protein>
    <recommendedName>
        <fullName evidence="4 10">Carbonic anhydrase</fullName>
        <ecNumber evidence="4 10">4.2.1.1</ecNumber>
    </recommendedName>
</protein>
<feature type="region of interest" description="Disordered" evidence="11">
    <location>
        <begin position="1"/>
        <end position="29"/>
    </location>
</feature>
<dbReference type="EMBL" id="CAIIXF020000003">
    <property type="protein sequence ID" value="CAH1780046.1"/>
    <property type="molecule type" value="Genomic_DNA"/>
</dbReference>
<feature type="region of interest" description="Disordered" evidence="11">
    <location>
        <begin position="63"/>
        <end position="97"/>
    </location>
</feature>
<dbReference type="InterPro" id="IPR036398">
    <property type="entry name" value="CA_dom_sf"/>
</dbReference>
<evidence type="ECO:0000313" key="13">
    <source>
        <dbReference type="Proteomes" id="UP000749559"/>
    </source>
</evidence>
<evidence type="ECO:0000256" key="9">
    <source>
        <dbReference type="ARBA" id="ARBA00048348"/>
    </source>
</evidence>
<comment type="subcellular location">
    <subcellularLocation>
        <location evidence="2">Secreted</location>
        <location evidence="2">Extracellular space</location>
        <location evidence="2">Extracellular matrix</location>
    </subcellularLocation>
</comment>
<evidence type="ECO:0000256" key="6">
    <source>
        <dbReference type="ARBA" id="ARBA00022723"/>
    </source>
</evidence>
<evidence type="ECO:0000313" key="12">
    <source>
        <dbReference type="EMBL" id="CAH1780046.1"/>
    </source>
</evidence>
<comment type="cofactor">
    <cofactor evidence="1 10">
        <name>Zn(2+)</name>
        <dbReference type="ChEBI" id="CHEBI:29105"/>
    </cofactor>
</comment>
<sequence length="284" mass="31240">MSHWGYGKDDGPSKWAQDYEAAGGNRQSPINIVRSQAKFDQKLADAPLVTKYSADNAKSLSNSGHSFMVDTSASKTDTSGFKPRPKPGVEPNTLQGGPLENSYEMAQWHAHWGANNCRGSEHTVDGNSFAAEIHLVHWNNIKYKSFGEAATKGDGLAVLGIFVKIGKEHAGLKQITDEMKKIHHSGQNVDLASGFDPSVLLPNNTAKFWTYLGSLTTPPCLESVIWIVLEEPIEISEGQVKAFRDLVSYAEGQQQPNDEFKGQIEDNFRPPLPLGDRLLRSSFQ</sequence>
<keyword evidence="6 10" id="KW-0479">Metal-binding</keyword>
<dbReference type="Gene3D" id="3.10.200.10">
    <property type="entry name" value="Alpha carbonic anhydrase"/>
    <property type="match status" value="1"/>
</dbReference>
<dbReference type="PANTHER" id="PTHR18952">
    <property type="entry name" value="CARBONIC ANHYDRASE"/>
    <property type="match status" value="1"/>
</dbReference>
<evidence type="ECO:0000256" key="2">
    <source>
        <dbReference type="ARBA" id="ARBA00004498"/>
    </source>
</evidence>
<evidence type="ECO:0000256" key="11">
    <source>
        <dbReference type="SAM" id="MobiDB-lite"/>
    </source>
</evidence>
<comment type="function">
    <text evidence="10">Reversible hydration of carbon dioxide.</text>
</comment>
<dbReference type="InterPro" id="IPR023561">
    <property type="entry name" value="Carbonic_anhydrase_a-class"/>
</dbReference>
<dbReference type="Pfam" id="PF00194">
    <property type="entry name" value="Carb_anhydrase"/>
    <property type="match status" value="1"/>
</dbReference>
<keyword evidence="13" id="KW-1185">Reference proteome</keyword>
<dbReference type="PANTHER" id="PTHR18952:SF141">
    <property type="entry name" value="CARBONIC ANHYDRASE"/>
    <property type="match status" value="1"/>
</dbReference>
<dbReference type="InterPro" id="IPR018338">
    <property type="entry name" value="Carbonic_anhydrase_a-class_CS"/>
</dbReference>
<dbReference type="AlphaFoldDB" id="A0A8J1Y9J1"/>
<accession>A0A8J1Y9J1</accession>
<feature type="compositionally biased region" description="Polar residues" evidence="11">
    <location>
        <begin position="63"/>
        <end position="79"/>
    </location>
</feature>
<dbReference type="GO" id="GO:0005737">
    <property type="term" value="C:cytoplasm"/>
    <property type="evidence" value="ECO:0007669"/>
    <property type="project" value="TreeGrafter"/>
</dbReference>
<keyword evidence="5" id="KW-0272">Extracellular matrix</keyword>
<dbReference type="Proteomes" id="UP000749559">
    <property type="component" value="Unassembled WGS sequence"/>
</dbReference>